<dbReference type="InterPro" id="IPR018154">
    <property type="entry name" value="TLV/ENV_coat_polyprotein"/>
</dbReference>
<organism evidence="1 2">
    <name type="scientific">Nyctibius grandis</name>
    <name type="common">Great potoo</name>
    <dbReference type="NCBI Taxonomy" id="48427"/>
    <lineage>
        <taxon>Eukaryota</taxon>
        <taxon>Metazoa</taxon>
        <taxon>Chordata</taxon>
        <taxon>Craniata</taxon>
        <taxon>Vertebrata</taxon>
        <taxon>Euteleostomi</taxon>
        <taxon>Archelosauria</taxon>
        <taxon>Archosauria</taxon>
        <taxon>Dinosauria</taxon>
        <taxon>Saurischia</taxon>
        <taxon>Theropoda</taxon>
        <taxon>Coelurosauria</taxon>
        <taxon>Aves</taxon>
        <taxon>Neognathae</taxon>
        <taxon>Neoaves</taxon>
        <taxon>Strisores</taxon>
        <taxon>Caprimulgiformes</taxon>
        <taxon>Nyctibiidae</taxon>
        <taxon>Nyctibius</taxon>
    </lineage>
</organism>
<comment type="caution">
    <text evidence="1">The sequence shown here is derived from an EMBL/GenBank/DDBJ whole genome shotgun (WGS) entry which is preliminary data.</text>
</comment>
<evidence type="ECO:0000313" key="2">
    <source>
        <dbReference type="Proteomes" id="UP000567826"/>
    </source>
</evidence>
<evidence type="ECO:0000313" key="1">
    <source>
        <dbReference type="EMBL" id="NXQ79265.1"/>
    </source>
</evidence>
<dbReference type="OrthoDB" id="9306952at2759"/>
<reference evidence="1 2" key="1">
    <citation type="submission" date="2019-09" db="EMBL/GenBank/DDBJ databases">
        <title>Bird 10,000 Genomes (B10K) Project - Family phase.</title>
        <authorList>
            <person name="Zhang G."/>
        </authorList>
    </citation>
    <scope>NUCLEOTIDE SEQUENCE [LARGE SCALE GENOMIC DNA]</scope>
    <source>
        <strain evidence="1">B10K-DU-001-56</strain>
        <tissue evidence="1">Muscle</tissue>
    </source>
</reference>
<dbReference type="AlphaFoldDB" id="A0A7L2FYF8"/>
<protein>
    <submittedName>
        <fullName evidence="1">ENV1 protein</fullName>
    </submittedName>
</protein>
<name>A0A7L2FYF8_NYCGR</name>
<gene>
    <name evidence="1" type="primary">Env1</name>
    <name evidence="1" type="ORF">NYCGRA_R14939</name>
</gene>
<sequence>QIDEENSSPLWTLMNVSYQVINKTHPELTKECWLCFNTKPPYFEDIGISNRPSLANGSNPRSCRWENGTQGISLQQIRGQGRCIG</sequence>
<feature type="non-terminal residue" evidence="1">
    <location>
        <position position="1"/>
    </location>
</feature>
<accession>A0A7L2FYF8</accession>
<keyword evidence="2" id="KW-1185">Reference proteome</keyword>
<dbReference type="EMBL" id="VWYG01000970">
    <property type="protein sequence ID" value="NXQ79265.1"/>
    <property type="molecule type" value="Genomic_DNA"/>
</dbReference>
<dbReference type="Pfam" id="PF00429">
    <property type="entry name" value="TLV_coat"/>
    <property type="match status" value="1"/>
</dbReference>
<dbReference type="Proteomes" id="UP000567826">
    <property type="component" value="Unassembled WGS sequence"/>
</dbReference>
<proteinExistence type="predicted"/>
<feature type="non-terminal residue" evidence="1">
    <location>
        <position position="85"/>
    </location>
</feature>